<evidence type="ECO:0000313" key="2">
    <source>
        <dbReference type="EMBL" id="RCN40455.1"/>
    </source>
</evidence>
<keyword evidence="3" id="KW-1185">Reference proteome</keyword>
<dbReference type="EMBL" id="JOJR01000284">
    <property type="protein sequence ID" value="RCN40455.1"/>
    <property type="molecule type" value="Genomic_DNA"/>
</dbReference>
<sequence>MVTYVLLEAETHSGLMDLIQYSTIKSMKFTVATDLRKLFPCGCTEPTEKSHFIAETSSSAGDSTSNYTQRPENTPCQPASVPAAMLLEESTPSTNTVKREGGDAVETWENEAAMIPSANRDFTSSDAILEERVTQLEATVEKMGTRLLDLERAFRAGSLTKSQFGRKEVKSSQQYIFRSPGPRFNDLDLVAEYSSWRTFVPDLLYMNEERKMSSFIKHVYSRVVSNEHDKLLLTTRSGGRDNGLLRVPNELRVVLRDFVVDVCDPPDRLALGAAVLKCMKTVADNVRRQTNTDPSHEQDDTASSSNPRKRKIPPQMAGTFQSATIAQVQSDEGLGMYNAQDMDENGPGASFDSNFLESDEDEDENPNISWFDTQLFGTKHMLEEVQEAKAVEHHHLRSLTPNSCSLLSRVTNVSRCLD</sequence>
<protein>
    <submittedName>
        <fullName evidence="2">Uncharacterized protein</fullName>
    </submittedName>
</protein>
<feature type="region of interest" description="Disordered" evidence="1">
    <location>
        <begin position="54"/>
        <end position="78"/>
    </location>
</feature>
<gene>
    <name evidence="2" type="ORF">ANCCAN_13614</name>
</gene>
<comment type="caution">
    <text evidence="2">The sequence shown here is derived from an EMBL/GenBank/DDBJ whole genome shotgun (WGS) entry which is preliminary data.</text>
</comment>
<accession>A0A368GBS7</accession>
<dbReference type="AlphaFoldDB" id="A0A368GBS7"/>
<evidence type="ECO:0000256" key="1">
    <source>
        <dbReference type="SAM" id="MobiDB-lite"/>
    </source>
</evidence>
<feature type="region of interest" description="Disordered" evidence="1">
    <location>
        <begin position="341"/>
        <end position="366"/>
    </location>
</feature>
<feature type="compositionally biased region" description="Polar residues" evidence="1">
    <location>
        <begin position="55"/>
        <end position="77"/>
    </location>
</feature>
<feature type="region of interest" description="Disordered" evidence="1">
    <location>
        <begin position="287"/>
        <end position="320"/>
    </location>
</feature>
<name>A0A368GBS7_ANCCA</name>
<reference evidence="2 3" key="1">
    <citation type="submission" date="2014-10" db="EMBL/GenBank/DDBJ databases">
        <title>Draft genome of the hookworm Ancylostoma caninum.</title>
        <authorList>
            <person name="Mitreva M."/>
        </authorList>
    </citation>
    <scope>NUCLEOTIDE SEQUENCE [LARGE SCALE GENOMIC DNA]</scope>
    <source>
        <strain evidence="2 3">Baltimore</strain>
    </source>
</reference>
<proteinExistence type="predicted"/>
<evidence type="ECO:0000313" key="3">
    <source>
        <dbReference type="Proteomes" id="UP000252519"/>
    </source>
</evidence>
<dbReference type="OrthoDB" id="5810085at2759"/>
<dbReference type="STRING" id="29170.A0A368GBS7"/>
<organism evidence="2 3">
    <name type="scientific">Ancylostoma caninum</name>
    <name type="common">Dog hookworm</name>
    <dbReference type="NCBI Taxonomy" id="29170"/>
    <lineage>
        <taxon>Eukaryota</taxon>
        <taxon>Metazoa</taxon>
        <taxon>Ecdysozoa</taxon>
        <taxon>Nematoda</taxon>
        <taxon>Chromadorea</taxon>
        <taxon>Rhabditida</taxon>
        <taxon>Rhabditina</taxon>
        <taxon>Rhabditomorpha</taxon>
        <taxon>Strongyloidea</taxon>
        <taxon>Ancylostomatidae</taxon>
        <taxon>Ancylostomatinae</taxon>
        <taxon>Ancylostoma</taxon>
    </lineage>
</organism>
<dbReference type="Proteomes" id="UP000252519">
    <property type="component" value="Unassembled WGS sequence"/>
</dbReference>